<comment type="caution">
    <text evidence="1">The sequence shown here is derived from an EMBL/GenBank/DDBJ whole genome shotgun (WGS) entry which is preliminary data.</text>
</comment>
<accession>A0ABS5L4X2</accession>
<gene>
    <name evidence="1" type="ORF">KGQ19_41770</name>
</gene>
<dbReference type="EMBL" id="JAAFYZ010000252">
    <property type="protein sequence ID" value="MBS2553403.1"/>
    <property type="molecule type" value="Genomic_DNA"/>
</dbReference>
<dbReference type="Proteomes" id="UP000730482">
    <property type="component" value="Unassembled WGS sequence"/>
</dbReference>
<proteinExistence type="predicted"/>
<protein>
    <submittedName>
        <fullName evidence="1">Uncharacterized protein</fullName>
    </submittedName>
</protein>
<sequence length="153" mass="16392">MTSGPSKAAAAQARATEAARIGELLKAGHNFDDIDFSLKGWAKAAKTWDQISERFSKPSLQALMHGEQGAGACKQWAESVRSEIAGVCPHVVDDVTKLESSLAKVKVNFLAGATSDTWDKIAGSTAPFFGGSGYYNWSRSLTPQNWNVKAGSW</sequence>
<keyword evidence="2" id="KW-1185">Reference proteome</keyword>
<name>A0ABS5L4X2_9ACTN</name>
<dbReference type="RefSeq" id="WP_212019907.1">
    <property type="nucleotide sequence ID" value="NZ_JAAFYZ010000252.1"/>
</dbReference>
<evidence type="ECO:0000313" key="2">
    <source>
        <dbReference type="Proteomes" id="UP000730482"/>
    </source>
</evidence>
<evidence type="ECO:0000313" key="1">
    <source>
        <dbReference type="EMBL" id="MBS2553403.1"/>
    </source>
</evidence>
<reference evidence="1 2" key="1">
    <citation type="submission" date="2020-02" db="EMBL/GenBank/DDBJ databases">
        <title>Acidophilic actinobacteria isolated from forest soil.</title>
        <authorList>
            <person name="Golinska P."/>
        </authorList>
    </citation>
    <scope>NUCLEOTIDE SEQUENCE [LARGE SCALE GENOMIC DNA]</scope>
    <source>
        <strain evidence="1 2">NL8</strain>
    </source>
</reference>
<organism evidence="1 2">
    <name type="scientific">Catenulispora pinistramenti</name>
    <dbReference type="NCBI Taxonomy" id="2705254"/>
    <lineage>
        <taxon>Bacteria</taxon>
        <taxon>Bacillati</taxon>
        <taxon>Actinomycetota</taxon>
        <taxon>Actinomycetes</taxon>
        <taxon>Catenulisporales</taxon>
        <taxon>Catenulisporaceae</taxon>
        <taxon>Catenulispora</taxon>
    </lineage>
</organism>